<dbReference type="EMBL" id="ASPP01019171">
    <property type="protein sequence ID" value="ETO15394.1"/>
    <property type="molecule type" value="Genomic_DNA"/>
</dbReference>
<evidence type="ECO:0000313" key="2">
    <source>
        <dbReference type="Proteomes" id="UP000023152"/>
    </source>
</evidence>
<accession>X6MNJ2</accession>
<keyword evidence="2" id="KW-1185">Reference proteome</keyword>
<dbReference type="AlphaFoldDB" id="X6MNJ2"/>
<proteinExistence type="predicted"/>
<sequence length="301" mass="35332">MIVVVVKKQPVRLSRKTKYCLFALFCCVWLGNGHINTTHVKERNERYQKSIRKSGQVFFGNGACLNSDGEEVFKKIDKDESKDFEYKTEALGKFQTAIDEFKKKKNRFPNAAEFLRYWEATFEDQETDLDAGMYAQLSEVYKDSKELAMQLKHGTDEMLQTKVLDSETKATLQDLWKWIEEKGLTTLQKSQDNADELDKLRQQCDVLSQEHASQKTSLETQMKIVYLFILIMEQLKDQLQSFAENQETFQIIEQQLTPLETDVKQKDQDLKLDQKELEEVCKRFNSCYEENKMLKSQLHCH</sequence>
<organism evidence="1 2">
    <name type="scientific">Reticulomyxa filosa</name>
    <dbReference type="NCBI Taxonomy" id="46433"/>
    <lineage>
        <taxon>Eukaryota</taxon>
        <taxon>Sar</taxon>
        <taxon>Rhizaria</taxon>
        <taxon>Retaria</taxon>
        <taxon>Foraminifera</taxon>
        <taxon>Monothalamids</taxon>
        <taxon>Reticulomyxidae</taxon>
        <taxon>Reticulomyxa</taxon>
    </lineage>
</organism>
<evidence type="ECO:0008006" key="3">
    <source>
        <dbReference type="Google" id="ProtNLM"/>
    </source>
</evidence>
<gene>
    <name evidence="1" type="ORF">RFI_21971</name>
</gene>
<reference evidence="1 2" key="1">
    <citation type="journal article" date="2013" name="Curr. Biol.">
        <title>The Genome of the Foraminiferan Reticulomyxa filosa.</title>
        <authorList>
            <person name="Glockner G."/>
            <person name="Hulsmann N."/>
            <person name="Schleicher M."/>
            <person name="Noegel A.A."/>
            <person name="Eichinger L."/>
            <person name="Gallinger C."/>
            <person name="Pawlowski J."/>
            <person name="Sierra R."/>
            <person name="Euteneuer U."/>
            <person name="Pillet L."/>
            <person name="Moustafa A."/>
            <person name="Platzer M."/>
            <person name="Groth M."/>
            <person name="Szafranski K."/>
            <person name="Schliwa M."/>
        </authorList>
    </citation>
    <scope>NUCLEOTIDE SEQUENCE [LARGE SCALE GENOMIC DNA]</scope>
</reference>
<protein>
    <recommendedName>
        <fullName evidence="3">Viral A-type inclusion protein</fullName>
    </recommendedName>
</protein>
<name>X6MNJ2_RETFI</name>
<evidence type="ECO:0000313" key="1">
    <source>
        <dbReference type="EMBL" id="ETO15394.1"/>
    </source>
</evidence>
<dbReference type="Proteomes" id="UP000023152">
    <property type="component" value="Unassembled WGS sequence"/>
</dbReference>
<comment type="caution">
    <text evidence="1">The sequence shown here is derived from an EMBL/GenBank/DDBJ whole genome shotgun (WGS) entry which is preliminary data.</text>
</comment>